<dbReference type="AlphaFoldDB" id="A0A2G5DTV9"/>
<dbReference type="PANTHER" id="PTHR33070:SF120">
    <property type="entry name" value="EXPRESSED PROTEIN"/>
    <property type="match status" value="1"/>
</dbReference>
<dbReference type="GO" id="GO:0048364">
    <property type="term" value="P:root development"/>
    <property type="evidence" value="ECO:0007669"/>
    <property type="project" value="InterPro"/>
</dbReference>
<sequence>MTEPHCHVRSISMPTRSHPITVEIEKILRTLRTSELSTRLKSETINVHLAGLIEAYNCIEDLLQLPLTQQGMSSRCHEKWIEDELNESVRLLDVCSTAKDVLLQMKDQAQDLQTVLRSRGSEADKQQKVRAYLCFRKKMNKNINKCLGELKRMDTTSVPTSLVSQDQHQEMVIKVVKEVREITISFFHTLLSFISSPALKPKSRKWSLVSKFIHNGKKGLEALETSIKDLETGLQCLFKRLIEFRVTLLNICTQ</sequence>
<dbReference type="PANTHER" id="PTHR33070">
    <property type="entry name" value="OS06G0725500 PROTEIN"/>
    <property type="match status" value="1"/>
</dbReference>
<dbReference type="Pfam" id="PF03087">
    <property type="entry name" value="BPS1"/>
    <property type="match status" value="2"/>
</dbReference>
<proteinExistence type="predicted"/>
<evidence type="ECO:0000313" key="1">
    <source>
        <dbReference type="EMBL" id="PIA46964.1"/>
    </source>
</evidence>
<dbReference type="GO" id="GO:0048367">
    <property type="term" value="P:shoot system development"/>
    <property type="evidence" value="ECO:0007669"/>
    <property type="project" value="InterPro"/>
</dbReference>
<gene>
    <name evidence="1" type="ORF">AQUCO_01500477v1</name>
</gene>
<organism evidence="1 2">
    <name type="scientific">Aquilegia coerulea</name>
    <name type="common">Rocky mountain columbine</name>
    <dbReference type="NCBI Taxonomy" id="218851"/>
    <lineage>
        <taxon>Eukaryota</taxon>
        <taxon>Viridiplantae</taxon>
        <taxon>Streptophyta</taxon>
        <taxon>Embryophyta</taxon>
        <taxon>Tracheophyta</taxon>
        <taxon>Spermatophyta</taxon>
        <taxon>Magnoliopsida</taxon>
        <taxon>Ranunculales</taxon>
        <taxon>Ranunculaceae</taxon>
        <taxon>Thalictroideae</taxon>
        <taxon>Aquilegia</taxon>
    </lineage>
</organism>
<dbReference type="OrthoDB" id="1701699at2759"/>
<dbReference type="STRING" id="218851.A0A2G5DTV9"/>
<protein>
    <submittedName>
        <fullName evidence="1">Uncharacterized protein</fullName>
    </submittedName>
</protein>
<evidence type="ECO:0000313" key="2">
    <source>
        <dbReference type="Proteomes" id="UP000230069"/>
    </source>
</evidence>
<dbReference type="InParanoid" id="A0A2G5DTV9"/>
<keyword evidence="2" id="KW-1185">Reference proteome</keyword>
<reference evidence="1 2" key="1">
    <citation type="submission" date="2017-09" db="EMBL/GenBank/DDBJ databases">
        <title>WGS assembly of Aquilegia coerulea Goldsmith.</title>
        <authorList>
            <person name="Hodges S."/>
            <person name="Kramer E."/>
            <person name="Nordborg M."/>
            <person name="Tomkins J."/>
            <person name="Borevitz J."/>
            <person name="Derieg N."/>
            <person name="Yan J."/>
            <person name="Mihaltcheva S."/>
            <person name="Hayes R.D."/>
            <person name="Rokhsar D."/>
        </authorList>
    </citation>
    <scope>NUCLEOTIDE SEQUENCE [LARGE SCALE GENOMIC DNA]</scope>
    <source>
        <strain evidence="2">cv. Goldsmith</strain>
    </source>
</reference>
<name>A0A2G5DTV9_AQUCA</name>
<dbReference type="InterPro" id="IPR004320">
    <property type="entry name" value="BPS1_pln"/>
</dbReference>
<dbReference type="Proteomes" id="UP000230069">
    <property type="component" value="Unassembled WGS sequence"/>
</dbReference>
<accession>A0A2G5DTV9</accession>
<dbReference type="EMBL" id="KZ305032">
    <property type="protein sequence ID" value="PIA46964.1"/>
    <property type="molecule type" value="Genomic_DNA"/>
</dbReference>